<sequence length="294" mass="32823">MDSNKIADVIDRVKSAKSPVEIIWSSHPKWPQPASIEPVGTELHTFRISVLDSSFNPPTLAHKTLALSSYPGESQGDIYQAHLLLLSVRNADKILKQRDATFIQRVEMMVHLAEDVAQNLPTQPPTTVAVAVIDEPSFVGKSTKLHAYLRPRLPDDVQVKLTFVLGTDTITRFFAPRFYSSQEIMLQSIQHFFLQPSQGGEGSEIVCARRASTLTPQEEQEFLQTDEVKQWVSAGAVKLIDIGEEEARMSSTSVREGIRHSLGCADPNEPPSWDSTCSPRVAKYIKDQFLYGFE</sequence>
<dbReference type="InterPro" id="IPR014729">
    <property type="entry name" value="Rossmann-like_a/b/a_fold"/>
</dbReference>
<accession>A0A0C3QYX3</accession>
<organism evidence="1 2">
    <name type="scientific">Tulasnella calospora MUT 4182</name>
    <dbReference type="NCBI Taxonomy" id="1051891"/>
    <lineage>
        <taxon>Eukaryota</taxon>
        <taxon>Fungi</taxon>
        <taxon>Dikarya</taxon>
        <taxon>Basidiomycota</taxon>
        <taxon>Agaricomycotina</taxon>
        <taxon>Agaricomycetes</taxon>
        <taxon>Cantharellales</taxon>
        <taxon>Tulasnellaceae</taxon>
        <taxon>Tulasnella</taxon>
    </lineage>
</organism>
<dbReference type="HOGENOM" id="CLU_032651_1_0_1"/>
<dbReference type="GO" id="GO:0005737">
    <property type="term" value="C:cytoplasm"/>
    <property type="evidence" value="ECO:0007669"/>
    <property type="project" value="TreeGrafter"/>
</dbReference>
<dbReference type="SUPFAM" id="SSF52374">
    <property type="entry name" value="Nucleotidylyl transferase"/>
    <property type="match status" value="1"/>
</dbReference>
<evidence type="ECO:0008006" key="3">
    <source>
        <dbReference type="Google" id="ProtNLM"/>
    </source>
</evidence>
<dbReference type="Proteomes" id="UP000054248">
    <property type="component" value="Unassembled WGS sequence"/>
</dbReference>
<dbReference type="PANTHER" id="PTHR31285">
    <property type="entry name" value="NICOTINAMIDE MONONUCLEOTIDE ADENYLYLTRANSFERASE"/>
    <property type="match status" value="1"/>
</dbReference>
<reference evidence="1 2" key="1">
    <citation type="submission" date="2014-04" db="EMBL/GenBank/DDBJ databases">
        <authorList>
            <consortium name="DOE Joint Genome Institute"/>
            <person name="Kuo A."/>
            <person name="Girlanda M."/>
            <person name="Perotto S."/>
            <person name="Kohler A."/>
            <person name="Nagy L.G."/>
            <person name="Floudas D."/>
            <person name="Copeland A."/>
            <person name="Barry K.W."/>
            <person name="Cichocki N."/>
            <person name="Veneault-Fourrey C."/>
            <person name="LaButti K."/>
            <person name="Lindquist E.A."/>
            <person name="Lipzen A."/>
            <person name="Lundell T."/>
            <person name="Morin E."/>
            <person name="Murat C."/>
            <person name="Sun H."/>
            <person name="Tunlid A."/>
            <person name="Henrissat B."/>
            <person name="Grigoriev I.V."/>
            <person name="Hibbett D.S."/>
            <person name="Martin F."/>
            <person name="Nordberg H.P."/>
            <person name="Cantor M.N."/>
            <person name="Hua S.X."/>
        </authorList>
    </citation>
    <scope>NUCLEOTIDE SEQUENCE [LARGE SCALE GENOMIC DNA]</scope>
    <source>
        <strain evidence="1 2">MUT 4182</strain>
    </source>
</reference>
<dbReference type="STRING" id="1051891.A0A0C3QYX3"/>
<reference evidence="2" key="2">
    <citation type="submission" date="2015-01" db="EMBL/GenBank/DDBJ databases">
        <title>Evolutionary Origins and Diversification of the Mycorrhizal Mutualists.</title>
        <authorList>
            <consortium name="DOE Joint Genome Institute"/>
            <consortium name="Mycorrhizal Genomics Consortium"/>
            <person name="Kohler A."/>
            <person name="Kuo A."/>
            <person name="Nagy L.G."/>
            <person name="Floudas D."/>
            <person name="Copeland A."/>
            <person name="Barry K.W."/>
            <person name="Cichocki N."/>
            <person name="Veneault-Fourrey C."/>
            <person name="LaButti K."/>
            <person name="Lindquist E.A."/>
            <person name="Lipzen A."/>
            <person name="Lundell T."/>
            <person name="Morin E."/>
            <person name="Murat C."/>
            <person name="Riley R."/>
            <person name="Ohm R."/>
            <person name="Sun H."/>
            <person name="Tunlid A."/>
            <person name="Henrissat B."/>
            <person name="Grigoriev I.V."/>
            <person name="Hibbett D.S."/>
            <person name="Martin F."/>
        </authorList>
    </citation>
    <scope>NUCLEOTIDE SEQUENCE [LARGE SCALE GENOMIC DNA]</scope>
    <source>
        <strain evidence="2">MUT 4182</strain>
    </source>
</reference>
<name>A0A0C3QYX3_9AGAM</name>
<dbReference type="EMBL" id="KN822942">
    <property type="protein sequence ID" value="KIO34554.1"/>
    <property type="molecule type" value="Genomic_DNA"/>
</dbReference>
<proteinExistence type="predicted"/>
<evidence type="ECO:0000313" key="1">
    <source>
        <dbReference type="EMBL" id="KIO34554.1"/>
    </source>
</evidence>
<keyword evidence="2" id="KW-1185">Reference proteome</keyword>
<dbReference type="GO" id="GO:0016887">
    <property type="term" value="F:ATP hydrolysis activity"/>
    <property type="evidence" value="ECO:0007669"/>
    <property type="project" value="TreeGrafter"/>
</dbReference>
<dbReference type="AlphaFoldDB" id="A0A0C3QYX3"/>
<protein>
    <recommendedName>
        <fullName evidence="3">Nicotinamide-nucleotide adenylyltransferase</fullName>
    </recommendedName>
</protein>
<dbReference type="GO" id="GO:0000309">
    <property type="term" value="F:nicotinamide-nucleotide adenylyltransferase activity"/>
    <property type="evidence" value="ECO:0007669"/>
    <property type="project" value="TreeGrafter"/>
</dbReference>
<dbReference type="OrthoDB" id="5591297at2759"/>
<dbReference type="PANTHER" id="PTHR31285:SF0">
    <property type="entry name" value="NICOTINAMIDE MONONUCLEOTIDE ADENYLYLTRANSFERASE"/>
    <property type="match status" value="1"/>
</dbReference>
<gene>
    <name evidence="1" type="ORF">M407DRAFT_63660</name>
</gene>
<dbReference type="Gene3D" id="3.40.50.620">
    <property type="entry name" value="HUPs"/>
    <property type="match status" value="1"/>
</dbReference>
<evidence type="ECO:0000313" key="2">
    <source>
        <dbReference type="Proteomes" id="UP000054248"/>
    </source>
</evidence>
<dbReference type="GO" id="GO:0005634">
    <property type="term" value="C:nucleus"/>
    <property type="evidence" value="ECO:0007669"/>
    <property type="project" value="TreeGrafter"/>
</dbReference>